<dbReference type="InterPro" id="IPR000582">
    <property type="entry name" value="Acyl-CoA-binding_protein"/>
</dbReference>
<dbReference type="FunFam" id="1.20.80.10:FF:000010">
    <property type="entry name" value="Acyl-CoA-binding domain-containing protein 5"/>
    <property type="match status" value="1"/>
</dbReference>
<dbReference type="AlphaFoldDB" id="A0AAW1B416"/>
<dbReference type="InterPro" id="IPR035984">
    <property type="entry name" value="Acyl-CoA-binding_sf"/>
</dbReference>
<dbReference type="EMBL" id="JAOTOJ010000008">
    <property type="protein sequence ID" value="KAK9396814.1"/>
    <property type="molecule type" value="Genomic_DNA"/>
</dbReference>
<protein>
    <submittedName>
        <fullName evidence="4">Acyl-CoA-binding domain-containing protein 4</fullName>
    </submittedName>
</protein>
<dbReference type="Proteomes" id="UP001474421">
    <property type="component" value="Unassembled WGS sequence"/>
</dbReference>
<dbReference type="SUPFAM" id="SSF47027">
    <property type="entry name" value="Acyl-CoA binding protein"/>
    <property type="match status" value="1"/>
</dbReference>
<dbReference type="PROSITE" id="PS51228">
    <property type="entry name" value="ACB_2"/>
    <property type="match status" value="1"/>
</dbReference>
<dbReference type="InterPro" id="IPR014352">
    <property type="entry name" value="FERM/acyl-CoA-bd_prot_sf"/>
</dbReference>
<dbReference type="Gene3D" id="1.20.80.10">
    <property type="match status" value="1"/>
</dbReference>
<feature type="compositionally biased region" description="Polar residues" evidence="2">
    <location>
        <begin position="250"/>
        <end position="273"/>
    </location>
</feature>
<evidence type="ECO:0000313" key="5">
    <source>
        <dbReference type="Proteomes" id="UP001474421"/>
    </source>
</evidence>
<dbReference type="InterPro" id="IPR022408">
    <property type="entry name" value="Acyl-CoA-binding_prot_CS"/>
</dbReference>
<keyword evidence="5" id="KW-1185">Reference proteome</keyword>
<evidence type="ECO:0000256" key="2">
    <source>
        <dbReference type="SAM" id="MobiDB-lite"/>
    </source>
</evidence>
<dbReference type="GO" id="GO:0005737">
    <property type="term" value="C:cytoplasm"/>
    <property type="evidence" value="ECO:0007669"/>
    <property type="project" value="TreeGrafter"/>
</dbReference>
<name>A0AAW1B416_CROAD</name>
<reference evidence="4 5" key="1">
    <citation type="journal article" date="2024" name="Proc. Natl. Acad. Sci. U.S.A.">
        <title>The genetic regulatory architecture and epigenomic basis for age-related changes in rattlesnake venom.</title>
        <authorList>
            <person name="Hogan M.P."/>
            <person name="Holding M.L."/>
            <person name="Nystrom G.S."/>
            <person name="Colston T.J."/>
            <person name="Bartlett D.A."/>
            <person name="Mason A.J."/>
            <person name="Ellsworth S.A."/>
            <person name="Rautsaw R.M."/>
            <person name="Lawrence K.C."/>
            <person name="Strickland J.L."/>
            <person name="He B."/>
            <person name="Fraser P."/>
            <person name="Margres M.J."/>
            <person name="Gilbert D.M."/>
            <person name="Gibbs H.L."/>
            <person name="Parkinson C.L."/>
            <person name="Rokyta D.R."/>
        </authorList>
    </citation>
    <scope>NUCLEOTIDE SEQUENCE [LARGE SCALE GENOMIC DNA]</scope>
    <source>
        <strain evidence="4">DRR0105</strain>
    </source>
</reference>
<gene>
    <name evidence="4" type="ORF">NXF25_020175</name>
</gene>
<organism evidence="4 5">
    <name type="scientific">Crotalus adamanteus</name>
    <name type="common">Eastern diamondback rattlesnake</name>
    <dbReference type="NCBI Taxonomy" id="8729"/>
    <lineage>
        <taxon>Eukaryota</taxon>
        <taxon>Metazoa</taxon>
        <taxon>Chordata</taxon>
        <taxon>Craniata</taxon>
        <taxon>Vertebrata</taxon>
        <taxon>Euteleostomi</taxon>
        <taxon>Lepidosauria</taxon>
        <taxon>Squamata</taxon>
        <taxon>Bifurcata</taxon>
        <taxon>Unidentata</taxon>
        <taxon>Episquamata</taxon>
        <taxon>Toxicofera</taxon>
        <taxon>Serpentes</taxon>
        <taxon>Colubroidea</taxon>
        <taxon>Viperidae</taxon>
        <taxon>Crotalinae</taxon>
        <taxon>Crotalus</taxon>
    </lineage>
</organism>
<dbReference type="PANTHER" id="PTHR23310">
    <property type="entry name" value="ACYL-COA-BINDING PROTEIN, ACBP"/>
    <property type="match status" value="1"/>
</dbReference>
<keyword evidence="1" id="KW-0446">Lipid-binding</keyword>
<accession>A0AAW1B416</accession>
<feature type="domain" description="ACB" evidence="3">
    <location>
        <begin position="53"/>
        <end position="142"/>
    </location>
</feature>
<comment type="caution">
    <text evidence="4">The sequence shown here is derived from an EMBL/GenBank/DDBJ whole genome shotgun (WGS) entry which is preliminary data.</text>
</comment>
<feature type="region of interest" description="Disordered" evidence="2">
    <location>
        <begin position="244"/>
        <end position="273"/>
    </location>
</feature>
<evidence type="ECO:0000256" key="1">
    <source>
        <dbReference type="ARBA" id="ARBA00023121"/>
    </source>
</evidence>
<dbReference type="Pfam" id="PF00887">
    <property type="entry name" value="ACBP"/>
    <property type="match status" value="1"/>
</dbReference>
<dbReference type="PROSITE" id="PS00880">
    <property type="entry name" value="ACB_1"/>
    <property type="match status" value="1"/>
</dbReference>
<dbReference type="PRINTS" id="PR00689">
    <property type="entry name" value="ACOABINDINGP"/>
</dbReference>
<dbReference type="GO" id="GO:0000062">
    <property type="term" value="F:fatty-acyl-CoA binding"/>
    <property type="evidence" value="ECO:0007669"/>
    <property type="project" value="InterPro"/>
</dbReference>
<evidence type="ECO:0000313" key="4">
    <source>
        <dbReference type="EMBL" id="KAK9396814.1"/>
    </source>
</evidence>
<dbReference type="PANTHER" id="PTHR23310:SF53">
    <property type="entry name" value="ACYL-COA-BINDING DOMAIN-CONTAINING PROTEIN 4"/>
    <property type="match status" value="1"/>
</dbReference>
<evidence type="ECO:0000259" key="3">
    <source>
        <dbReference type="PROSITE" id="PS51228"/>
    </source>
</evidence>
<sequence length="396" mass="45670">MEKKKIFPRRRRWQALFREVDKRDVQAQREVSTALYATEYEVPMGLKTEEANCQSQFEAAVQVIQGLPKNGSYRPSYEEMLRFYGYYKQATMGQCQIPRPGFWDPIGRYKWDAWKRLGKMTKEEAMAAYIMEMKKAAQKVINTVPMDQSSEDMFVYFEPLYEVIHDMPRPPESFFKKKSDSETFSLQNSSLDGVAKIYPNPSVHEDCKLAGPGLANKVMKNSQVTNDSKNEVFCDSLEQVESHQARRLSAKQSFPLSNSPRSQATEKTGSSSDLLAPSHLIHQQKAPPEINQSPETIGESQISVLTQKDMTLQVMSTIQALQQDMKKAMERLNYLESWAALQHPTSILKPCLPSNVPDAKELPSWPVHLSPHTWFFLLAWPFVVQRLLWYFQRQKR</sequence>
<dbReference type="GO" id="GO:0006631">
    <property type="term" value="P:fatty acid metabolic process"/>
    <property type="evidence" value="ECO:0007669"/>
    <property type="project" value="TreeGrafter"/>
</dbReference>
<proteinExistence type="predicted"/>